<name>A0ABZ3IT53_9FIRM</name>
<gene>
    <name evidence="1" type="ORF">SPSIL_050780</name>
</gene>
<reference evidence="1" key="1">
    <citation type="submission" date="2024-05" db="EMBL/GenBank/DDBJ databases">
        <title>Isolation and characterization of Sporomusa carbonis sp. nov., a carboxydotrophic hydrogenogen in the genus of Sporomusa isolated from a charcoal burning pile.</title>
        <authorList>
            <person name="Boeer T."/>
            <person name="Rosenbaum F."/>
            <person name="Eysell L."/>
            <person name="Mueller V."/>
            <person name="Daniel R."/>
            <person name="Poehlein A."/>
        </authorList>
    </citation>
    <scope>NUCLEOTIDE SEQUENCE [LARGE SCALE GENOMIC DNA]</scope>
    <source>
        <strain evidence="1">DSM 10669</strain>
    </source>
</reference>
<dbReference type="Pfam" id="PF13489">
    <property type="entry name" value="Methyltransf_23"/>
    <property type="match status" value="1"/>
</dbReference>
<dbReference type="RefSeq" id="WP_169717868.1">
    <property type="nucleotide sequence ID" value="NZ_CP155573.1"/>
</dbReference>
<organism evidence="1 2">
    <name type="scientific">Sporomusa silvacetica DSM 10669</name>
    <dbReference type="NCBI Taxonomy" id="1123289"/>
    <lineage>
        <taxon>Bacteria</taxon>
        <taxon>Bacillati</taxon>
        <taxon>Bacillota</taxon>
        <taxon>Negativicutes</taxon>
        <taxon>Selenomonadales</taxon>
        <taxon>Sporomusaceae</taxon>
        <taxon>Sporomusa</taxon>
    </lineage>
</organism>
<proteinExistence type="predicted"/>
<dbReference type="Gene3D" id="3.40.50.150">
    <property type="entry name" value="Vaccinia Virus protein VP39"/>
    <property type="match status" value="1"/>
</dbReference>
<sequence length="222" mass="25751">MSLEKIYNQSFYNNQMDGSLRSANAMVPLFIEYVKPKTVVDVGCGVGTWLSVFKNQGVDILGFDGEYVDKNLLCIEEDSFIAVDLEKTIEYGKVFDLAISLEVAEHLTESRAPSFVQDLTRLSPVVVFSAAVPRQGGVNHVNEKWQSYWINLFMKCSYLPIDCMRPKIWTCKDIEWWYRQNTLIFCKKEKIADYPKLLQAYRDIQEYQLYDLIHPELFSLRG</sequence>
<evidence type="ECO:0000313" key="1">
    <source>
        <dbReference type="EMBL" id="XFO68854.1"/>
    </source>
</evidence>
<dbReference type="InterPro" id="IPR029063">
    <property type="entry name" value="SAM-dependent_MTases_sf"/>
</dbReference>
<dbReference type="Proteomes" id="UP000216752">
    <property type="component" value="Chromosome"/>
</dbReference>
<keyword evidence="2" id="KW-1185">Reference proteome</keyword>
<accession>A0ABZ3IT53</accession>
<dbReference type="EMBL" id="CP155573">
    <property type="protein sequence ID" value="XFO68854.1"/>
    <property type="molecule type" value="Genomic_DNA"/>
</dbReference>
<evidence type="ECO:0000313" key="2">
    <source>
        <dbReference type="Proteomes" id="UP000216752"/>
    </source>
</evidence>
<dbReference type="SUPFAM" id="SSF53335">
    <property type="entry name" value="S-adenosyl-L-methionine-dependent methyltransferases"/>
    <property type="match status" value="1"/>
</dbReference>
<protein>
    <submittedName>
        <fullName evidence="1">Uncharacterized protein</fullName>
    </submittedName>
</protein>